<evidence type="ECO:0000313" key="2">
    <source>
        <dbReference type="Proteomes" id="UP000199076"/>
    </source>
</evidence>
<keyword evidence="2" id="KW-1185">Reference proteome</keyword>
<evidence type="ECO:0000313" key="1">
    <source>
        <dbReference type="EMBL" id="SDF71243.1"/>
    </source>
</evidence>
<proteinExistence type="predicted"/>
<organism evidence="1 2">
    <name type="scientific">Halorientalis regularis</name>
    <dbReference type="NCBI Taxonomy" id="660518"/>
    <lineage>
        <taxon>Archaea</taxon>
        <taxon>Methanobacteriati</taxon>
        <taxon>Methanobacteriota</taxon>
        <taxon>Stenosarchaea group</taxon>
        <taxon>Halobacteria</taxon>
        <taxon>Halobacteriales</taxon>
        <taxon>Haloarculaceae</taxon>
        <taxon>Halorientalis</taxon>
    </lineage>
</organism>
<dbReference type="STRING" id="660518.SAMN05216218_108253"/>
<dbReference type="Gene3D" id="1.10.10.10">
    <property type="entry name" value="Winged helix-like DNA-binding domain superfamily/Winged helix DNA-binding domain"/>
    <property type="match status" value="1"/>
</dbReference>
<dbReference type="GO" id="GO:0003677">
    <property type="term" value="F:DNA binding"/>
    <property type="evidence" value="ECO:0007669"/>
    <property type="project" value="UniProtKB-KW"/>
</dbReference>
<dbReference type="AlphaFoldDB" id="A0A1G7NB28"/>
<name>A0A1G7NB28_9EURY</name>
<accession>A0A1G7NB28</accession>
<dbReference type="EMBL" id="FNBK01000008">
    <property type="protein sequence ID" value="SDF71243.1"/>
    <property type="molecule type" value="Genomic_DNA"/>
</dbReference>
<reference evidence="2" key="1">
    <citation type="submission" date="2016-10" db="EMBL/GenBank/DDBJ databases">
        <authorList>
            <person name="Varghese N."/>
            <person name="Submissions S."/>
        </authorList>
    </citation>
    <scope>NUCLEOTIDE SEQUENCE [LARGE SCALE GENOMIC DNA]</scope>
    <source>
        <strain evidence="2">IBRC-M 10760</strain>
    </source>
</reference>
<dbReference type="Proteomes" id="UP000199076">
    <property type="component" value="Unassembled WGS sequence"/>
</dbReference>
<keyword evidence="1" id="KW-0238">DNA-binding</keyword>
<sequence>MGFTEKTMVVDSTCLGMSLEPDADEVDRIILKALANGPRTPYSDIAERLASEGHEMSSEGVRHRVSKLLDRTSIFFLLEPEEHEWEIVRLAITVTDDADAKSTALDRISEMPFWLVTRGVGTYDIYAVATAATNSRVDELVSQVRELGVVADVEQSIETSRDTNVDDYLSAGQRQ</sequence>
<dbReference type="InterPro" id="IPR036388">
    <property type="entry name" value="WH-like_DNA-bd_sf"/>
</dbReference>
<protein>
    <submittedName>
        <fullName evidence="1">DNA-binding transcriptional regulator, Lrp family</fullName>
    </submittedName>
</protein>
<gene>
    <name evidence="1" type="ORF">SAMN05216218_108253</name>
</gene>